<dbReference type="OrthoDB" id="636685at2759"/>
<feature type="compositionally biased region" description="Polar residues" evidence="3">
    <location>
        <begin position="317"/>
        <end position="338"/>
    </location>
</feature>
<evidence type="ECO:0000256" key="3">
    <source>
        <dbReference type="SAM" id="MobiDB-lite"/>
    </source>
</evidence>
<dbReference type="InterPro" id="IPR003958">
    <property type="entry name" value="CBFA_NFYB_domain"/>
</dbReference>
<dbReference type="InterPro" id="IPR009072">
    <property type="entry name" value="Histone-fold"/>
</dbReference>
<reference evidence="6" key="2">
    <citation type="submission" date="2015-01" db="EMBL/GenBank/DDBJ databases">
        <title>Evolutionary Origins and Diversification of the Mycorrhizal Mutualists.</title>
        <authorList>
            <consortium name="DOE Joint Genome Institute"/>
            <consortium name="Mycorrhizal Genomics Consortium"/>
            <person name="Kohler A."/>
            <person name="Kuo A."/>
            <person name="Nagy L.G."/>
            <person name="Floudas D."/>
            <person name="Copeland A."/>
            <person name="Barry K.W."/>
            <person name="Cichocki N."/>
            <person name="Veneault-Fourrey C."/>
            <person name="LaButti K."/>
            <person name="Lindquist E.A."/>
            <person name="Lipzen A."/>
            <person name="Lundell T."/>
            <person name="Morin E."/>
            <person name="Murat C."/>
            <person name="Riley R."/>
            <person name="Ohm R."/>
            <person name="Sun H."/>
            <person name="Tunlid A."/>
            <person name="Henrissat B."/>
            <person name="Grigoriev I.V."/>
            <person name="Hibbett D.S."/>
            <person name="Martin F."/>
        </authorList>
    </citation>
    <scope>NUCLEOTIDE SEQUENCE [LARGE SCALE GENOMIC DNA]</scope>
    <source>
        <strain evidence="6">441</strain>
    </source>
</reference>
<reference evidence="5 6" key="1">
    <citation type="submission" date="2014-04" db="EMBL/GenBank/DDBJ databases">
        <authorList>
            <consortium name="DOE Joint Genome Institute"/>
            <person name="Kuo A."/>
            <person name="Kohler A."/>
            <person name="Costa M.D."/>
            <person name="Nagy L.G."/>
            <person name="Floudas D."/>
            <person name="Copeland A."/>
            <person name="Barry K.W."/>
            <person name="Cichocki N."/>
            <person name="Veneault-Fourrey C."/>
            <person name="LaButti K."/>
            <person name="Lindquist E.A."/>
            <person name="Lipzen A."/>
            <person name="Lundell T."/>
            <person name="Morin E."/>
            <person name="Murat C."/>
            <person name="Sun H."/>
            <person name="Tunlid A."/>
            <person name="Henrissat B."/>
            <person name="Grigoriev I.V."/>
            <person name="Hibbett D.S."/>
            <person name="Martin F."/>
            <person name="Nordberg H.P."/>
            <person name="Cantor M.N."/>
            <person name="Hua S.X."/>
        </authorList>
    </citation>
    <scope>NUCLEOTIDE SEQUENCE [LARGE SCALE GENOMIC DNA]</scope>
    <source>
        <strain evidence="5 6">441</strain>
    </source>
</reference>
<dbReference type="STRING" id="765257.A0A0C9ZYT0"/>
<feature type="region of interest" description="Disordered" evidence="3">
    <location>
        <begin position="22"/>
        <end position="50"/>
    </location>
</feature>
<protein>
    <recommendedName>
        <fullName evidence="4">Transcription factor CBF/NF-Y/archaeal histone domain-containing protein</fullName>
    </recommendedName>
</protein>
<feature type="region of interest" description="Disordered" evidence="3">
    <location>
        <begin position="156"/>
        <end position="209"/>
    </location>
</feature>
<dbReference type="PANTHER" id="PTHR10252">
    <property type="entry name" value="HISTONE-LIKE TRANSCRIPTION FACTOR CCAAT-RELATED"/>
    <property type="match status" value="1"/>
</dbReference>
<dbReference type="GO" id="GO:0046982">
    <property type="term" value="F:protein heterodimerization activity"/>
    <property type="evidence" value="ECO:0007669"/>
    <property type="project" value="InterPro"/>
</dbReference>
<dbReference type="InterPro" id="IPR050568">
    <property type="entry name" value="Transcr_DNA_Rep_Reg"/>
</dbReference>
<feature type="compositionally biased region" description="Low complexity" evidence="3">
    <location>
        <begin position="158"/>
        <end position="168"/>
    </location>
</feature>
<feature type="region of interest" description="Disordered" evidence="3">
    <location>
        <begin position="243"/>
        <end position="338"/>
    </location>
</feature>
<keyword evidence="2" id="KW-0539">Nucleus</keyword>
<name>A0A0C9ZYT0_9AGAM</name>
<feature type="domain" description="Transcription factor CBF/NF-Y/archaeal histone" evidence="4">
    <location>
        <begin position="52"/>
        <end position="115"/>
    </location>
</feature>
<accession>A0A0C9ZYT0</accession>
<feature type="compositionally biased region" description="Polar residues" evidence="3">
    <location>
        <begin position="247"/>
        <end position="260"/>
    </location>
</feature>
<feature type="compositionally biased region" description="Polar residues" evidence="3">
    <location>
        <begin position="269"/>
        <end position="280"/>
    </location>
</feature>
<dbReference type="AlphaFoldDB" id="A0A0C9ZYT0"/>
<evidence type="ECO:0000313" key="6">
    <source>
        <dbReference type="Proteomes" id="UP000054018"/>
    </source>
</evidence>
<dbReference type="HOGENOM" id="CLU_042061_0_0_1"/>
<dbReference type="GO" id="GO:0006261">
    <property type="term" value="P:DNA-templated DNA replication"/>
    <property type="evidence" value="ECO:0007669"/>
    <property type="project" value="TreeGrafter"/>
</dbReference>
<dbReference type="Pfam" id="PF00808">
    <property type="entry name" value="CBFD_NFYB_HMF"/>
    <property type="match status" value="1"/>
</dbReference>
<dbReference type="Gene3D" id="1.10.20.10">
    <property type="entry name" value="Histone, subunit A"/>
    <property type="match status" value="1"/>
</dbReference>
<evidence type="ECO:0000313" key="5">
    <source>
        <dbReference type="EMBL" id="KIK27367.1"/>
    </source>
</evidence>
<dbReference type="SUPFAM" id="SSF47113">
    <property type="entry name" value="Histone-fold"/>
    <property type="match status" value="1"/>
</dbReference>
<proteinExistence type="predicted"/>
<dbReference type="GO" id="GO:0008623">
    <property type="term" value="C:CHRAC"/>
    <property type="evidence" value="ECO:0007669"/>
    <property type="project" value="TreeGrafter"/>
</dbReference>
<evidence type="ECO:0000256" key="1">
    <source>
        <dbReference type="ARBA" id="ARBA00004123"/>
    </source>
</evidence>
<organism evidence="5 6">
    <name type="scientific">Pisolithus microcarpus 441</name>
    <dbReference type="NCBI Taxonomy" id="765257"/>
    <lineage>
        <taxon>Eukaryota</taxon>
        <taxon>Fungi</taxon>
        <taxon>Dikarya</taxon>
        <taxon>Basidiomycota</taxon>
        <taxon>Agaricomycotina</taxon>
        <taxon>Agaricomycetes</taxon>
        <taxon>Agaricomycetidae</taxon>
        <taxon>Boletales</taxon>
        <taxon>Sclerodermatineae</taxon>
        <taxon>Pisolithaceae</taxon>
        <taxon>Pisolithus</taxon>
    </lineage>
</organism>
<sequence length="338" mass="36700">MSAYDLPTDSDGDAEIDELVSDTEDEQLASASTAGQKKGGRKSGERVPGTTLLPASRIENMIHADGVTGNLSMSKEAVFMLSVATEEFVKRMVQAGHRSAAAVRRNTIHYTDMASSTQQYQEFMFLQDTIPESISLSEALERRENKLKEDLAANPAVSSCIQGQSSSSAPIPSGRHANGKAKKKSRLPQEKDKSARSSPSAHDGDHSKDLEMEVDDNSEVNHVIPPSRSSSGRVIKASRAVREGMQESVSGNGVNGSAHQSDPVEPWSGSASPPRTTSAQRPAYDYQQQPFPPSWPGQYTGPASGFLQDPSRAWTYVKQNPGRTIYSQQSRPENTTYR</sequence>
<evidence type="ECO:0000259" key="4">
    <source>
        <dbReference type="Pfam" id="PF00808"/>
    </source>
</evidence>
<comment type="subcellular location">
    <subcellularLocation>
        <location evidence="1">Nucleus</location>
    </subcellularLocation>
</comment>
<evidence type="ECO:0000256" key="2">
    <source>
        <dbReference type="ARBA" id="ARBA00023242"/>
    </source>
</evidence>
<feature type="compositionally biased region" description="Basic residues" evidence="3">
    <location>
        <begin position="177"/>
        <end position="186"/>
    </location>
</feature>
<keyword evidence="6" id="KW-1185">Reference proteome</keyword>
<dbReference type="EMBL" id="KN833696">
    <property type="protein sequence ID" value="KIK27367.1"/>
    <property type="molecule type" value="Genomic_DNA"/>
</dbReference>
<dbReference type="PANTHER" id="PTHR10252:SF54">
    <property type="entry name" value="CHROMATIN ACCESSIBILITY COMPLEX PROTEIN 1"/>
    <property type="match status" value="1"/>
</dbReference>
<dbReference type="Proteomes" id="UP000054018">
    <property type="component" value="Unassembled WGS sequence"/>
</dbReference>
<gene>
    <name evidence="5" type="ORF">PISMIDRAFT_28018</name>
</gene>